<feature type="region of interest" description="Disordered" evidence="1">
    <location>
        <begin position="58"/>
        <end position="78"/>
    </location>
</feature>
<reference evidence="2" key="1">
    <citation type="journal article" date="2022" name="Int. J. Mol. Sci.">
        <title>Draft Genome of Tanacetum Coccineum: Genomic Comparison of Closely Related Tanacetum-Family Plants.</title>
        <authorList>
            <person name="Yamashiro T."/>
            <person name="Shiraishi A."/>
            <person name="Nakayama K."/>
            <person name="Satake H."/>
        </authorList>
    </citation>
    <scope>NUCLEOTIDE SEQUENCE</scope>
</reference>
<gene>
    <name evidence="2" type="ORF">Tco_1110707</name>
</gene>
<evidence type="ECO:0000313" key="2">
    <source>
        <dbReference type="EMBL" id="GJU00369.1"/>
    </source>
</evidence>
<dbReference type="Proteomes" id="UP001151760">
    <property type="component" value="Unassembled WGS sequence"/>
</dbReference>
<evidence type="ECO:0000256" key="1">
    <source>
        <dbReference type="SAM" id="MobiDB-lite"/>
    </source>
</evidence>
<reference evidence="2" key="2">
    <citation type="submission" date="2022-01" db="EMBL/GenBank/DDBJ databases">
        <authorList>
            <person name="Yamashiro T."/>
            <person name="Shiraishi A."/>
            <person name="Satake H."/>
            <person name="Nakayama K."/>
        </authorList>
    </citation>
    <scope>NUCLEOTIDE SEQUENCE</scope>
</reference>
<name>A0ABQ5IJK3_9ASTR</name>
<keyword evidence="3" id="KW-1185">Reference proteome</keyword>
<dbReference type="EMBL" id="BQNB010020857">
    <property type="protein sequence ID" value="GJU00369.1"/>
    <property type="molecule type" value="Genomic_DNA"/>
</dbReference>
<organism evidence="2 3">
    <name type="scientific">Tanacetum coccineum</name>
    <dbReference type="NCBI Taxonomy" id="301880"/>
    <lineage>
        <taxon>Eukaryota</taxon>
        <taxon>Viridiplantae</taxon>
        <taxon>Streptophyta</taxon>
        <taxon>Embryophyta</taxon>
        <taxon>Tracheophyta</taxon>
        <taxon>Spermatophyta</taxon>
        <taxon>Magnoliopsida</taxon>
        <taxon>eudicotyledons</taxon>
        <taxon>Gunneridae</taxon>
        <taxon>Pentapetalae</taxon>
        <taxon>asterids</taxon>
        <taxon>campanulids</taxon>
        <taxon>Asterales</taxon>
        <taxon>Asteraceae</taxon>
        <taxon>Asteroideae</taxon>
        <taxon>Anthemideae</taxon>
        <taxon>Anthemidinae</taxon>
        <taxon>Tanacetum</taxon>
    </lineage>
</organism>
<protein>
    <submittedName>
        <fullName evidence="2">Uncharacterized protein</fullName>
    </submittedName>
</protein>
<comment type="caution">
    <text evidence="2">The sequence shown here is derived from an EMBL/GenBank/DDBJ whole genome shotgun (WGS) entry which is preliminary data.</text>
</comment>
<proteinExistence type="predicted"/>
<accession>A0ABQ5IJK3</accession>
<evidence type="ECO:0000313" key="3">
    <source>
        <dbReference type="Proteomes" id="UP001151760"/>
    </source>
</evidence>
<sequence length="78" mass="8539">MDKKTRPCLWNSARTDAKYAYGGDTGDDYDEEAISLTTGLKVDGGEVGMVVERKEKKGLGSTDHTIGLTEDLAEDKRE</sequence>